<dbReference type="Proteomes" id="UP001642260">
    <property type="component" value="Unassembled WGS sequence"/>
</dbReference>
<organism evidence="1 2">
    <name type="scientific">Eruca vesicaria subsp. sativa</name>
    <name type="common">Garden rocket</name>
    <name type="synonym">Eruca sativa</name>
    <dbReference type="NCBI Taxonomy" id="29727"/>
    <lineage>
        <taxon>Eukaryota</taxon>
        <taxon>Viridiplantae</taxon>
        <taxon>Streptophyta</taxon>
        <taxon>Embryophyta</taxon>
        <taxon>Tracheophyta</taxon>
        <taxon>Spermatophyta</taxon>
        <taxon>Magnoliopsida</taxon>
        <taxon>eudicotyledons</taxon>
        <taxon>Gunneridae</taxon>
        <taxon>Pentapetalae</taxon>
        <taxon>rosids</taxon>
        <taxon>malvids</taxon>
        <taxon>Brassicales</taxon>
        <taxon>Brassicaceae</taxon>
        <taxon>Brassiceae</taxon>
        <taxon>Eruca</taxon>
    </lineage>
</organism>
<reference evidence="1 2" key="1">
    <citation type="submission" date="2022-03" db="EMBL/GenBank/DDBJ databases">
        <authorList>
            <person name="Macdonald S."/>
            <person name="Ahmed S."/>
            <person name="Newling K."/>
        </authorList>
    </citation>
    <scope>NUCLEOTIDE SEQUENCE [LARGE SCALE GENOMIC DNA]</scope>
</reference>
<evidence type="ECO:0000313" key="2">
    <source>
        <dbReference type="Proteomes" id="UP001642260"/>
    </source>
</evidence>
<proteinExistence type="predicted"/>
<dbReference type="AlphaFoldDB" id="A0ABC8JAC5"/>
<gene>
    <name evidence="1" type="ORF">ERUC_LOCUS5717</name>
</gene>
<accession>A0ABC8JAC5</accession>
<protein>
    <submittedName>
        <fullName evidence="1">Uncharacterized protein</fullName>
    </submittedName>
</protein>
<name>A0ABC8JAC5_ERUVS</name>
<sequence length="103" mass="11636">MTQKSRRFEMALRGVWQLQKLVVSYCNWGGTSLYGIRIACTDREKSAAGSGNRACKGATSLPQGHIHYGIEMRGWCLSVKNMDPEQVLLNAMRMRNSLLEGKW</sequence>
<comment type="caution">
    <text evidence="1">The sequence shown here is derived from an EMBL/GenBank/DDBJ whole genome shotgun (WGS) entry which is preliminary data.</text>
</comment>
<keyword evidence="2" id="KW-1185">Reference proteome</keyword>
<evidence type="ECO:0000313" key="1">
    <source>
        <dbReference type="EMBL" id="CAH8310481.1"/>
    </source>
</evidence>
<dbReference type="EMBL" id="CAKOAT010071821">
    <property type="protein sequence ID" value="CAH8310481.1"/>
    <property type="molecule type" value="Genomic_DNA"/>
</dbReference>